<dbReference type="Gene3D" id="3.40.50.1820">
    <property type="entry name" value="alpha/beta hydrolase"/>
    <property type="match status" value="1"/>
</dbReference>
<accession>A0A9P0GHE1</accession>
<dbReference type="InterPro" id="IPR016292">
    <property type="entry name" value="Epoxide_hydrolase"/>
</dbReference>
<dbReference type="PANTHER" id="PTHR21661:SF35">
    <property type="entry name" value="EPOXIDE HYDROLASE"/>
    <property type="match status" value="1"/>
</dbReference>
<dbReference type="PIRSF" id="PIRSF001112">
    <property type="entry name" value="Epoxide_hydrolase"/>
    <property type="match status" value="1"/>
</dbReference>
<keyword evidence="8" id="KW-0732">Signal</keyword>
<dbReference type="PANTHER" id="PTHR21661">
    <property type="entry name" value="EPOXIDE HYDROLASE 1-RELATED"/>
    <property type="match status" value="1"/>
</dbReference>
<evidence type="ECO:0000256" key="8">
    <source>
        <dbReference type="SAM" id="SignalP"/>
    </source>
</evidence>
<proteinExistence type="inferred from homology"/>
<evidence type="ECO:0000256" key="1">
    <source>
        <dbReference type="ARBA" id="ARBA00000221"/>
    </source>
</evidence>
<feature type="active site" description="Nucleophile" evidence="7">
    <location>
        <position position="225"/>
    </location>
</feature>
<comment type="catalytic activity">
    <reaction evidence="1">
        <text>1-(4-methoxyphenyl)-N-methyl-N-[(3-methyloxetan-3-yl)methyl]methanamine + H2O = 2-{[(4-methoxybenzyl)(methyl)amino]methyl}-2-methylpropane-1,3-diol</text>
        <dbReference type="Rhea" id="RHEA:55764"/>
        <dbReference type="ChEBI" id="CHEBI:15377"/>
        <dbReference type="ChEBI" id="CHEBI:139161"/>
        <dbReference type="ChEBI" id="CHEBI:139164"/>
        <dbReference type="EC" id="3.3.2.9"/>
    </reaction>
</comment>
<evidence type="ECO:0000256" key="6">
    <source>
        <dbReference type="ARBA" id="ARBA00022801"/>
    </source>
</evidence>
<gene>
    <name evidence="10" type="ORF">PSYICH_LOCUS11403</name>
</gene>
<dbReference type="Pfam" id="PF06441">
    <property type="entry name" value="EHN"/>
    <property type="match status" value="1"/>
</dbReference>
<comment type="similarity">
    <text evidence="3">Belongs to the peptidase S33 family.</text>
</comment>
<keyword evidence="5" id="KW-0058">Aromatic hydrocarbons catabolism</keyword>
<name>A0A9P0GHE1_9CUCU</name>
<dbReference type="OrthoDB" id="7130006at2759"/>
<evidence type="ECO:0000256" key="2">
    <source>
        <dbReference type="ARBA" id="ARBA00004111"/>
    </source>
</evidence>
<feature type="chain" id="PRO_5040335324" description="microsomal epoxide hydrolase" evidence="8">
    <location>
        <begin position="17"/>
        <end position="457"/>
    </location>
</feature>
<dbReference type="InterPro" id="IPR029058">
    <property type="entry name" value="AB_hydrolase_fold"/>
</dbReference>
<dbReference type="AlphaFoldDB" id="A0A9P0GHE1"/>
<sequence length="457" mass="52371">MGKLFILLVLFSAYFGYKIKTSLFSTSPLPPKLDEIWWGPGKPGSIKSVVKPFTISVPDSVLDDLRWRLEHHRPFTPPLEGVQQQYGMNTKLLKEVVDYWRTKYNWRSRETFLNKFPQFTVNIQGLDIHYIHVKPKVAEGVKILPLLILHGWPGSVREFYEIIPILTTPQVGQDFVFEIIAPHIPGYGFSKPAVRPGLSPDHIALVLKNMMNHLGFKKFYTQGGDFGAIILQNMAILYPEVILGYHSNMCLVSSPLSFFKQVLASFLPSFPSWYVRPEHYDRLFPVSEYFMARLKENGYLHEQATKPDTLGVGINDSPVGLAAYILEKFTTGTNKTWQLREDGGLLEYFTYDDLLDNIMFYWITQSATTSFRLYSETFNRAYMGKGILSQPIKVPTACARFSNDFYTADGMLKDVHINLIQLNDYEGGHFAAMQLPKILAEDIYNAVRLFEDNKRSK</sequence>
<dbReference type="EC" id="3.3.2.9" evidence="4"/>
<evidence type="ECO:0000313" key="10">
    <source>
        <dbReference type="EMBL" id="CAH1110886.1"/>
    </source>
</evidence>
<evidence type="ECO:0000259" key="9">
    <source>
        <dbReference type="Pfam" id="PF06441"/>
    </source>
</evidence>
<dbReference type="PRINTS" id="PR00412">
    <property type="entry name" value="EPOXHYDRLASE"/>
</dbReference>
<feature type="active site" description="Proton acceptor" evidence="7">
    <location>
        <position position="429"/>
    </location>
</feature>
<evidence type="ECO:0000256" key="7">
    <source>
        <dbReference type="PIRSR" id="PIRSR001112-1"/>
    </source>
</evidence>
<dbReference type="EMBL" id="OV651817">
    <property type="protein sequence ID" value="CAH1110886.1"/>
    <property type="molecule type" value="Genomic_DNA"/>
</dbReference>
<dbReference type="InterPro" id="IPR010497">
    <property type="entry name" value="Epoxide_hydro_N"/>
</dbReference>
<organism evidence="10 11">
    <name type="scientific">Psylliodes chrysocephalus</name>
    <dbReference type="NCBI Taxonomy" id="3402493"/>
    <lineage>
        <taxon>Eukaryota</taxon>
        <taxon>Metazoa</taxon>
        <taxon>Ecdysozoa</taxon>
        <taxon>Arthropoda</taxon>
        <taxon>Hexapoda</taxon>
        <taxon>Insecta</taxon>
        <taxon>Pterygota</taxon>
        <taxon>Neoptera</taxon>
        <taxon>Endopterygota</taxon>
        <taxon>Coleoptera</taxon>
        <taxon>Polyphaga</taxon>
        <taxon>Cucujiformia</taxon>
        <taxon>Chrysomeloidea</taxon>
        <taxon>Chrysomelidae</taxon>
        <taxon>Galerucinae</taxon>
        <taxon>Alticini</taxon>
        <taxon>Psylliodes</taxon>
    </lineage>
</organism>
<reference evidence="10" key="1">
    <citation type="submission" date="2022-01" db="EMBL/GenBank/DDBJ databases">
        <authorList>
            <person name="King R."/>
        </authorList>
    </citation>
    <scope>NUCLEOTIDE SEQUENCE</scope>
</reference>
<evidence type="ECO:0000313" key="11">
    <source>
        <dbReference type="Proteomes" id="UP001153636"/>
    </source>
</evidence>
<evidence type="ECO:0000256" key="5">
    <source>
        <dbReference type="ARBA" id="ARBA00022797"/>
    </source>
</evidence>
<dbReference type="GO" id="GO:0033961">
    <property type="term" value="F:cis-stilbene-oxide hydrolase activity"/>
    <property type="evidence" value="ECO:0007669"/>
    <property type="project" value="UniProtKB-EC"/>
</dbReference>
<dbReference type="Proteomes" id="UP001153636">
    <property type="component" value="Chromosome 5"/>
</dbReference>
<feature type="non-terminal residue" evidence="10">
    <location>
        <position position="457"/>
    </location>
</feature>
<comment type="subcellular location">
    <subcellularLocation>
        <location evidence="2">Microsome membrane</location>
        <topology evidence="2">Single-pass membrane protein</topology>
    </subcellularLocation>
</comment>
<protein>
    <recommendedName>
        <fullName evidence="4">microsomal epoxide hydrolase</fullName>
        <ecNumber evidence="4">3.3.2.9</ecNumber>
    </recommendedName>
</protein>
<evidence type="ECO:0000256" key="4">
    <source>
        <dbReference type="ARBA" id="ARBA00012091"/>
    </source>
</evidence>
<dbReference type="GO" id="GO:0097176">
    <property type="term" value="P:epoxide metabolic process"/>
    <property type="evidence" value="ECO:0007669"/>
    <property type="project" value="TreeGrafter"/>
</dbReference>
<evidence type="ECO:0000256" key="3">
    <source>
        <dbReference type="ARBA" id="ARBA00010088"/>
    </source>
</evidence>
<keyword evidence="6" id="KW-0378">Hydrolase</keyword>
<feature type="signal peptide" evidence="8">
    <location>
        <begin position="1"/>
        <end position="16"/>
    </location>
</feature>
<dbReference type="SUPFAM" id="SSF53474">
    <property type="entry name" value="alpha/beta-Hydrolases"/>
    <property type="match status" value="1"/>
</dbReference>
<feature type="active site" description="Proton donor" evidence="7">
    <location>
        <position position="374"/>
    </location>
</feature>
<dbReference type="InterPro" id="IPR000639">
    <property type="entry name" value="Epox_hydrolase-like"/>
</dbReference>
<keyword evidence="11" id="KW-1185">Reference proteome</keyword>
<feature type="domain" description="Epoxide hydrolase N-terminal" evidence="9">
    <location>
        <begin position="50"/>
        <end position="159"/>
    </location>
</feature>